<comment type="caution">
    <text evidence="1">The sequence shown here is derived from an EMBL/GenBank/DDBJ whole genome shotgun (WGS) entry which is preliminary data.</text>
</comment>
<dbReference type="Proteomes" id="UP000466586">
    <property type="component" value="Unassembled WGS sequence"/>
</dbReference>
<dbReference type="AlphaFoldDB" id="A0A7K1Y5Y3"/>
<evidence type="ECO:0000313" key="1">
    <source>
        <dbReference type="EMBL" id="MXV49983.1"/>
    </source>
</evidence>
<proteinExistence type="predicted"/>
<reference evidence="1 2" key="1">
    <citation type="submission" date="2019-11" db="EMBL/GenBank/DDBJ databases">
        <title>Pedobacter sp. HMF7647 Genome sequencing and assembly.</title>
        <authorList>
            <person name="Kang H."/>
            <person name="Kim H."/>
            <person name="Joh K."/>
        </authorList>
    </citation>
    <scope>NUCLEOTIDE SEQUENCE [LARGE SCALE GENOMIC DNA]</scope>
    <source>
        <strain evidence="1 2">HMF7647</strain>
    </source>
</reference>
<name>A0A7K1Y5Y3_9SPHI</name>
<dbReference type="EMBL" id="WVHT01000001">
    <property type="protein sequence ID" value="MXV49983.1"/>
    <property type="molecule type" value="Genomic_DNA"/>
</dbReference>
<protein>
    <submittedName>
        <fullName evidence="1">Uncharacterized protein</fullName>
    </submittedName>
</protein>
<sequence>MLLFLLTDRKMNDQDFKDEFKPVHVPAHFADCHTWDDKIFYALAQLGQATALEVADKLIEIDSEQTRSEVENCSESILKDHFKKGLIKGHLSDNHFVYNLSKIEKSNKGNVNPGLLTEGLD</sequence>
<keyword evidence="2" id="KW-1185">Reference proteome</keyword>
<organism evidence="1 2">
    <name type="scientific">Hufsiella arboris</name>
    <dbReference type="NCBI Taxonomy" id="2695275"/>
    <lineage>
        <taxon>Bacteria</taxon>
        <taxon>Pseudomonadati</taxon>
        <taxon>Bacteroidota</taxon>
        <taxon>Sphingobacteriia</taxon>
        <taxon>Sphingobacteriales</taxon>
        <taxon>Sphingobacteriaceae</taxon>
        <taxon>Hufsiella</taxon>
    </lineage>
</organism>
<evidence type="ECO:0000313" key="2">
    <source>
        <dbReference type="Proteomes" id="UP000466586"/>
    </source>
</evidence>
<accession>A0A7K1Y5Y3</accession>
<gene>
    <name evidence="1" type="ORF">GS399_03295</name>
</gene>